<dbReference type="AlphaFoldDB" id="A0A852YN20"/>
<feature type="domain" description="VOC" evidence="1">
    <location>
        <begin position="4"/>
        <end position="132"/>
    </location>
</feature>
<evidence type="ECO:0000313" key="2">
    <source>
        <dbReference type="EMBL" id="NYG98615.1"/>
    </source>
</evidence>
<keyword evidence="2" id="KW-0456">Lyase</keyword>
<name>A0A852YN20_9MICO</name>
<dbReference type="RefSeq" id="WP_179566222.1">
    <property type="nucleotide sequence ID" value="NZ_JACBZY010000001.1"/>
</dbReference>
<reference evidence="2 3" key="1">
    <citation type="submission" date="2020-07" db="EMBL/GenBank/DDBJ databases">
        <title>Sequencing the genomes of 1000 actinobacteria strains.</title>
        <authorList>
            <person name="Klenk H.-P."/>
        </authorList>
    </citation>
    <scope>NUCLEOTIDE SEQUENCE [LARGE SCALE GENOMIC DNA]</scope>
    <source>
        <strain evidence="2 3">DSM 23141</strain>
    </source>
</reference>
<dbReference type="PANTHER" id="PTHR36503">
    <property type="entry name" value="BLR2520 PROTEIN"/>
    <property type="match status" value="1"/>
</dbReference>
<dbReference type="Proteomes" id="UP000553888">
    <property type="component" value="Unassembled WGS sequence"/>
</dbReference>
<dbReference type="GO" id="GO:0051213">
    <property type="term" value="F:dioxygenase activity"/>
    <property type="evidence" value="ECO:0007669"/>
    <property type="project" value="UniProtKB-KW"/>
</dbReference>
<organism evidence="2 3">
    <name type="scientific">Schumannella luteola</name>
    <dbReference type="NCBI Taxonomy" id="472059"/>
    <lineage>
        <taxon>Bacteria</taxon>
        <taxon>Bacillati</taxon>
        <taxon>Actinomycetota</taxon>
        <taxon>Actinomycetes</taxon>
        <taxon>Micrococcales</taxon>
        <taxon>Microbacteriaceae</taxon>
        <taxon>Schumannella</taxon>
    </lineage>
</organism>
<dbReference type="GO" id="GO:0016829">
    <property type="term" value="F:lyase activity"/>
    <property type="evidence" value="ECO:0007669"/>
    <property type="project" value="UniProtKB-KW"/>
</dbReference>
<sequence>MSIGLRFVNITVDDVDAAIAFYRDGLGYETRNDIAYGDGRWVTLGVPGEAAEIVLSQPHAGRAPADAEAIGELLAKGLLPNIVFLSDDVDAAFARLQQAGAEIVQEPTDQDWGPRDCAVRDPAGNMVRISAA</sequence>
<comment type="caution">
    <text evidence="2">The sequence shown here is derived from an EMBL/GenBank/DDBJ whole genome shotgun (WGS) entry which is preliminary data.</text>
</comment>
<protein>
    <submittedName>
        <fullName evidence="2">Catechol 2,3-dioxygenase-like lactoylglutathione lyase family enzyme</fullName>
    </submittedName>
</protein>
<gene>
    <name evidence="2" type="ORF">BJ979_001241</name>
</gene>
<keyword evidence="3" id="KW-1185">Reference proteome</keyword>
<dbReference type="Gene3D" id="3.10.180.10">
    <property type="entry name" value="2,3-Dihydroxybiphenyl 1,2-Dioxygenase, domain 1"/>
    <property type="match status" value="1"/>
</dbReference>
<dbReference type="InterPro" id="IPR029068">
    <property type="entry name" value="Glyas_Bleomycin-R_OHBP_Dase"/>
</dbReference>
<dbReference type="InterPro" id="IPR037523">
    <property type="entry name" value="VOC_core"/>
</dbReference>
<proteinExistence type="predicted"/>
<keyword evidence="2" id="KW-0223">Dioxygenase</keyword>
<dbReference type="PANTHER" id="PTHR36503:SF1">
    <property type="entry name" value="BLR2520 PROTEIN"/>
    <property type="match status" value="1"/>
</dbReference>
<dbReference type="SUPFAM" id="SSF54593">
    <property type="entry name" value="Glyoxalase/Bleomycin resistance protein/Dihydroxybiphenyl dioxygenase"/>
    <property type="match status" value="1"/>
</dbReference>
<dbReference type="Pfam" id="PF00903">
    <property type="entry name" value="Glyoxalase"/>
    <property type="match status" value="1"/>
</dbReference>
<evidence type="ECO:0000259" key="1">
    <source>
        <dbReference type="PROSITE" id="PS51819"/>
    </source>
</evidence>
<dbReference type="InterPro" id="IPR004360">
    <property type="entry name" value="Glyas_Fos-R_dOase_dom"/>
</dbReference>
<dbReference type="EMBL" id="JACBZY010000001">
    <property type="protein sequence ID" value="NYG98615.1"/>
    <property type="molecule type" value="Genomic_DNA"/>
</dbReference>
<accession>A0A852YN20</accession>
<keyword evidence="2" id="KW-0560">Oxidoreductase</keyword>
<evidence type="ECO:0000313" key="3">
    <source>
        <dbReference type="Proteomes" id="UP000553888"/>
    </source>
</evidence>
<dbReference type="PROSITE" id="PS51819">
    <property type="entry name" value="VOC"/>
    <property type="match status" value="1"/>
</dbReference>